<comment type="caution">
    <text evidence="2">The sequence shown here is derived from an EMBL/GenBank/DDBJ whole genome shotgun (WGS) entry which is preliminary data.</text>
</comment>
<dbReference type="Pfam" id="PF00561">
    <property type="entry name" value="Abhydrolase_1"/>
    <property type="match status" value="1"/>
</dbReference>
<dbReference type="PANTHER" id="PTHR43689:SF8">
    <property type="entry name" value="ALPHA_BETA-HYDROLASES SUPERFAMILY PROTEIN"/>
    <property type="match status" value="1"/>
</dbReference>
<reference evidence="2" key="1">
    <citation type="journal article" date="2019" name="G3 (Bethesda)">
        <title>Genome Assemblies of Two Rare Opportunistic Yeast Pathogens: Diutina rugosa (syn. Candida rugosa) and Trichomonascus ciferrii (syn. Candida ciferrii).</title>
        <authorList>
            <person name="Mixao V."/>
            <person name="Saus E."/>
            <person name="Hansen A.P."/>
            <person name="Lass-Florl C."/>
            <person name="Gabaldon T."/>
        </authorList>
    </citation>
    <scope>NUCLEOTIDE SEQUENCE</scope>
    <source>
        <strain evidence="2">CBS 4856</strain>
    </source>
</reference>
<evidence type="ECO:0000313" key="3">
    <source>
        <dbReference type="Proteomes" id="UP000761534"/>
    </source>
</evidence>
<dbReference type="InterPro" id="IPR029058">
    <property type="entry name" value="AB_hydrolase_fold"/>
</dbReference>
<dbReference type="EMBL" id="SWFS01000209">
    <property type="protein sequence ID" value="KAA8914117.1"/>
    <property type="molecule type" value="Genomic_DNA"/>
</dbReference>
<dbReference type="InterPro" id="IPR000073">
    <property type="entry name" value="AB_hydrolase_1"/>
</dbReference>
<evidence type="ECO:0000259" key="1">
    <source>
        <dbReference type="Pfam" id="PF00561"/>
    </source>
</evidence>
<accession>A0A642V686</accession>
<evidence type="ECO:0000313" key="2">
    <source>
        <dbReference type="EMBL" id="KAA8914117.1"/>
    </source>
</evidence>
<dbReference type="Gene3D" id="3.40.50.1820">
    <property type="entry name" value="alpha/beta hydrolase"/>
    <property type="match status" value="1"/>
</dbReference>
<dbReference type="OrthoDB" id="284184at2759"/>
<protein>
    <recommendedName>
        <fullName evidence="1">AB hydrolase-1 domain-containing protein</fullName>
    </recommendedName>
</protein>
<dbReference type="InterPro" id="IPR000639">
    <property type="entry name" value="Epox_hydrolase-like"/>
</dbReference>
<dbReference type="Proteomes" id="UP000761534">
    <property type="component" value="Unassembled WGS sequence"/>
</dbReference>
<dbReference type="GO" id="GO:0003824">
    <property type="term" value="F:catalytic activity"/>
    <property type="evidence" value="ECO:0007669"/>
    <property type="project" value="InterPro"/>
</dbReference>
<organism evidence="2 3">
    <name type="scientific">Trichomonascus ciferrii</name>
    <dbReference type="NCBI Taxonomy" id="44093"/>
    <lineage>
        <taxon>Eukaryota</taxon>
        <taxon>Fungi</taxon>
        <taxon>Dikarya</taxon>
        <taxon>Ascomycota</taxon>
        <taxon>Saccharomycotina</taxon>
        <taxon>Dipodascomycetes</taxon>
        <taxon>Dipodascales</taxon>
        <taxon>Trichomonascaceae</taxon>
        <taxon>Trichomonascus</taxon>
        <taxon>Trichomonascus ciferrii complex</taxon>
    </lineage>
</organism>
<dbReference type="AlphaFoldDB" id="A0A642V686"/>
<dbReference type="PRINTS" id="PR00111">
    <property type="entry name" value="ABHYDROLASE"/>
</dbReference>
<gene>
    <name evidence="2" type="ORF">TRICI_003014</name>
</gene>
<proteinExistence type="predicted"/>
<dbReference type="SUPFAM" id="SSF53474">
    <property type="entry name" value="alpha/beta-Hydrolases"/>
    <property type="match status" value="1"/>
</dbReference>
<dbReference type="PRINTS" id="PR00412">
    <property type="entry name" value="EPOXHYDRLASE"/>
</dbReference>
<keyword evidence="3" id="KW-1185">Reference proteome</keyword>
<dbReference type="PANTHER" id="PTHR43689">
    <property type="entry name" value="HYDROLASE"/>
    <property type="match status" value="1"/>
</dbReference>
<sequence length="276" mass="31430">MEGIVNDNVLINGHRVAYGVFGEGEPVVLLHGTPASSLIWRKVVPQLVERGYKVHLFDLLGYGLSERPWDPAVDTSITGQVPVLEALLKHWGLQTAHFVAHDFGGGIAMRFVLSDPKRVRTLTLIDVVSFDSFPSKRTRQQMRDGLEKLIKVPETEHRKHFREWLQSAVYDTSKFGAIDTFLEYISGPIGQPSLFQHQIRHYDPKHTMEISHRLHELGNLPVQIVWGANDEWQVVEWAYKLHRSIPGSSLQIIDQCGHFSPEEQPERVSSLILQHL</sequence>
<name>A0A642V686_9ASCO</name>
<feature type="domain" description="AB hydrolase-1" evidence="1">
    <location>
        <begin position="26"/>
        <end position="264"/>
    </location>
</feature>
<dbReference type="VEuPathDB" id="FungiDB:TRICI_003014"/>